<organism evidence="3 4">
    <name type="scientific">Hippea maritima (strain ATCC 700847 / DSM 10411 / MH2)</name>
    <dbReference type="NCBI Taxonomy" id="760142"/>
    <lineage>
        <taxon>Bacteria</taxon>
        <taxon>Pseudomonadati</taxon>
        <taxon>Campylobacterota</taxon>
        <taxon>Desulfurellia</taxon>
        <taxon>Desulfurellales</taxon>
        <taxon>Hippeaceae</taxon>
        <taxon>Hippea</taxon>
    </lineage>
</organism>
<dbReference type="OrthoDB" id="9791276at2"/>
<dbReference type="FunCoup" id="F2LX87">
    <property type="interactions" value="74"/>
</dbReference>
<reference evidence="3 4" key="1">
    <citation type="journal article" date="2011" name="Stand. Genomic Sci.">
        <title>Complete genome sequence of the thermophilic sulfur-reducer Hippea maritima type strain (MH(2)).</title>
        <authorList>
            <person name="Huntemann M."/>
            <person name="Lu M."/>
            <person name="Nolan M."/>
            <person name="Lapidus A."/>
            <person name="Lucas S."/>
            <person name="Hammon N."/>
            <person name="Deshpande S."/>
            <person name="Cheng J.F."/>
            <person name="Tapia R."/>
            <person name="Han C."/>
            <person name="Goodwin L."/>
            <person name="Pitluck S."/>
            <person name="Liolios K."/>
            <person name="Pagani I."/>
            <person name="Ivanova N."/>
            <person name="Ovchinikova G."/>
            <person name="Pati A."/>
            <person name="Chen A."/>
            <person name="Palaniappan K."/>
            <person name="Land M."/>
            <person name="Hauser L."/>
            <person name="Jeffries C.D."/>
            <person name="Detter J.C."/>
            <person name="Brambilla E.M."/>
            <person name="Rohde M."/>
            <person name="Spring S."/>
            <person name="Goker M."/>
            <person name="Woyke T."/>
            <person name="Bristow J."/>
            <person name="Eisen J.A."/>
            <person name="Markowitz V."/>
            <person name="Hugenholtz P."/>
            <person name="Kyrpides N.C."/>
            <person name="Klenk H.P."/>
            <person name="Mavromatis K."/>
        </authorList>
    </citation>
    <scope>NUCLEOTIDE SEQUENCE [LARGE SCALE GENOMIC DNA]</scope>
    <source>
        <strain evidence="4">ATCC 700847 / DSM 10411 / MH2</strain>
    </source>
</reference>
<dbReference type="Proteomes" id="UP000008139">
    <property type="component" value="Chromosome"/>
</dbReference>
<dbReference type="GO" id="GO:0016787">
    <property type="term" value="F:hydrolase activity"/>
    <property type="evidence" value="ECO:0007669"/>
    <property type="project" value="UniProtKB-KW"/>
</dbReference>
<dbReference type="RefSeq" id="WP_013681190.1">
    <property type="nucleotide sequence ID" value="NC_015318.1"/>
</dbReference>
<keyword evidence="1 3" id="KW-0378">Hydrolase</keyword>
<dbReference type="CDD" id="cd00431">
    <property type="entry name" value="cysteine_hydrolases"/>
    <property type="match status" value="1"/>
</dbReference>
<dbReference type="KEGG" id="hmr:Hipma_0166"/>
<dbReference type="PANTHER" id="PTHR43540">
    <property type="entry name" value="PEROXYUREIDOACRYLATE/UREIDOACRYLATE AMIDOHYDROLASE-RELATED"/>
    <property type="match status" value="1"/>
</dbReference>
<feature type="domain" description="Isochorismatase-like" evidence="2">
    <location>
        <begin position="4"/>
        <end position="164"/>
    </location>
</feature>
<reference evidence="4" key="2">
    <citation type="submission" date="2011-03" db="EMBL/GenBank/DDBJ databases">
        <title>The complete genome of Hippea maritima DSM 10411.</title>
        <authorList>
            <consortium name="US DOE Joint Genome Institute (JGI-PGF)"/>
            <person name="Lucas S."/>
            <person name="Copeland A."/>
            <person name="Lapidus A."/>
            <person name="Bruce D."/>
            <person name="Goodwin L."/>
            <person name="Pitluck S."/>
            <person name="Peters L."/>
            <person name="Kyrpides N."/>
            <person name="Mavromatis K."/>
            <person name="Pagani I."/>
            <person name="Ivanova N."/>
            <person name="Mikhailova N."/>
            <person name="Lu M."/>
            <person name="Detter J.C."/>
            <person name="Tapia R."/>
            <person name="Han C."/>
            <person name="Land M."/>
            <person name="Hauser L."/>
            <person name="Markowitz V."/>
            <person name="Cheng J.-F."/>
            <person name="Hugenholtz P."/>
            <person name="Woyke T."/>
            <person name="Wu D."/>
            <person name="Spring S."/>
            <person name="Schroeder M."/>
            <person name="Brambilla E."/>
            <person name="Klenk H.-P."/>
            <person name="Eisen J.A."/>
        </authorList>
    </citation>
    <scope>NUCLEOTIDE SEQUENCE [LARGE SCALE GENOMIC DNA]</scope>
    <source>
        <strain evidence="4">ATCC 700847 / DSM 10411 / MH2</strain>
    </source>
</reference>
<proteinExistence type="predicted"/>
<evidence type="ECO:0000256" key="1">
    <source>
        <dbReference type="ARBA" id="ARBA00022801"/>
    </source>
</evidence>
<dbReference type="InParanoid" id="F2LX87"/>
<dbReference type="HOGENOM" id="CLU_068979_8_4_7"/>
<evidence type="ECO:0000313" key="3">
    <source>
        <dbReference type="EMBL" id="AEA33145.1"/>
    </source>
</evidence>
<dbReference type="InterPro" id="IPR050272">
    <property type="entry name" value="Isochorismatase-like_hydrls"/>
</dbReference>
<dbReference type="InterPro" id="IPR000868">
    <property type="entry name" value="Isochorismatase-like_dom"/>
</dbReference>
<keyword evidence="4" id="KW-1185">Reference proteome</keyword>
<evidence type="ECO:0000259" key="2">
    <source>
        <dbReference type="Pfam" id="PF00857"/>
    </source>
</evidence>
<protein>
    <submittedName>
        <fullName evidence="3">Isochorismatase hydrolase</fullName>
    </submittedName>
</protein>
<dbReference type="PANTHER" id="PTHR43540:SF6">
    <property type="entry name" value="ISOCHORISMATASE-LIKE DOMAIN-CONTAINING PROTEIN"/>
    <property type="match status" value="1"/>
</dbReference>
<dbReference type="InterPro" id="IPR036380">
    <property type="entry name" value="Isochorismatase-like_sf"/>
</dbReference>
<dbReference type="EMBL" id="CP002606">
    <property type="protein sequence ID" value="AEA33145.1"/>
    <property type="molecule type" value="Genomic_DNA"/>
</dbReference>
<sequence>MKEAVLVVDMLNDFTLDSAPLKVKENAKIIPNIKALLDEKRKSGTAVIYVCDAHAEDDKEFKIWPKHCVRGSKGAEIVDELKPQEGDFIVEKTTYDGFYNTELDSLLKQLGVKKLIITGCVINICIMYTASSAVLRGYEVEIPLNCVSALDELSRQCAIAQFKNVLNVKLS</sequence>
<dbReference type="Gene3D" id="3.40.50.850">
    <property type="entry name" value="Isochorismatase-like"/>
    <property type="match status" value="1"/>
</dbReference>
<dbReference type="STRING" id="760142.Hipma_0166"/>
<evidence type="ECO:0000313" key="4">
    <source>
        <dbReference type="Proteomes" id="UP000008139"/>
    </source>
</evidence>
<accession>F2LX87</accession>
<dbReference type="Pfam" id="PF00857">
    <property type="entry name" value="Isochorismatase"/>
    <property type="match status" value="1"/>
</dbReference>
<dbReference type="AlphaFoldDB" id="F2LX87"/>
<dbReference type="eggNOG" id="COG1335">
    <property type="taxonomic scope" value="Bacteria"/>
</dbReference>
<name>F2LX87_HIPMA</name>
<dbReference type="SUPFAM" id="SSF52499">
    <property type="entry name" value="Isochorismatase-like hydrolases"/>
    <property type="match status" value="1"/>
</dbReference>
<gene>
    <name evidence="3" type="ordered locus">Hipma_0166</name>
</gene>